<feature type="binding site" evidence="25">
    <location>
        <begin position="341"/>
        <end position="347"/>
    </location>
    <ligand>
        <name>substrate</name>
    </ligand>
</feature>
<dbReference type="GeneTree" id="ENSGT00940000157029"/>
<evidence type="ECO:0000256" key="11">
    <source>
        <dbReference type="ARBA" id="ARBA00022490"/>
    </source>
</evidence>
<dbReference type="PROSITE" id="PS50056">
    <property type="entry name" value="TYR_PHOSPHATASE_2"/>
    <property type="match status" value="1"/>
</dbReference>
<evidence type="ECO:0000313" key="31">
    <source>
        <dbReference type="Proteomes" id="UP001501920"/>
    </source>
</evidence>
<dbReference type="SUPFAM" id="SSF50729">
    <property type="entry name" value="PH domain-like"/>
    <property type="match status" value="1"/>
</dbReference>
<dbReference type="SUPFAM" id="SSF52799">
    <property type="entry name" value="(Phosphotyrosine protein) phosphatases II"/>
    <property type="match status" value="1"/>
</dbReference>
<keyword evidence="14" id="KW-0904">Protein phosphatase</keyword>
<dbReference type="SMART" id="SM00404">
    <property type="entry name" value="PTPc_motif"/>
    <property type="match status" value="1"/>
</dbReference>
<evidence type="ECO:0000313" key="30">
    <source>
        <dbReference type="Ensembl" id="ENSPNAP00000051327.1"/>
    </source>
</evidence>
<evidence type="ECO:0000256" key="26">
    <source>
        <dbReference type="SAM" id="MobiDB-lite"/>
    </source>
</evidence>
<evidence type="ECO:0000256" key="13">
    <source>
        <dbReference type="ARBA" id="ARBA00022801"/>
    </source>
</evidence>
<keyword evidence="31" id="KW-1185">Reference proteome</keyword>
<dbReference type="GO" id="GO:0004438">
    <property type="term" value="F:phosphatidylinositol-3-phosphate phosphatase activity"/>
    <property type="evidence" value="ECO:0007669"/>
    <property type="project" value="TreeGrafter"/>
</dbReference>
<evidence type="ECO:0000256" key="22">
    <source>
        <dbReference type="ARBA" id="ARBA00032571"/>
    </source>
</evidence>
<keyword evidence="10" id="KW-1003">Cell membrane</keyword>
<dbReference type="GO" id="GO:0046856">
    <property type="term" value="P:phosphatidylinositol dephosphorylation"/>
    <property type="evidence" value="ECO:0007669"/>
    <property type="project" value="TreeGrafter"/>
</dbReference>
<reference evidence="30 31" key="1">
    <citation type="submission" date="2020-10" db="EMBL/GenBank/DDBJ databases">
        <title>Pygocentrus nattereri (red-bellied piranha) genome, fPygNat1, primary haplotype.</title>
        <authorList>
            <person name="Myers G."/>
            <person name="Meyer A."/>
            <person name="Karagic N."/>
            <person name="Pippel M."/>
            <person name="Winkler S."/>
            <person name="Tracey A."/>
            <person name="Wood J."/>
            <person name="Formenti G."/>
            <person name="Howe K."/>
            <person name="Fedrigo O."/>
            <person name="Jarvis E.D."/>
        </authorList>
    </citation>
    <scope>NUCLEOTIDE SEQUENCE [LARGE SCALE GENOMIC DNA]</scope>
</reference>
<evidence type="ECO:0000256" key="25">
    <source>
        <dbReference type="PIRSR" id="PIRSR630564-2"/>
    </source>
</evidence>
<dbReference type="PROSITE" id="PS00383">
    <property type="entry name" value="TYR_PHOSPHATASE_1"/>
    <property type="match status" value="1"/>
</dbReference>
<comment type="similarity">
    <text evidence="7">Belongs to the protein-tyrosine phosphatase family. Non-receptor class myotubularin subfamily.</text>
</comment>
<dbReference type="GO" id="GO:0001726">
    <property type="term" value="C:ruffle"/>
    <property type="evidence" value="ECO:0007669"/>
    <property type="project" value="UniProtKB-SubCell"/>
</dbReference>
<dbReference type="SMART" id="SM00568">
    <property type="entry name" value="GRAM"/>
    <property type="match status" value="1"/>
</dbReference>
<feature type="chain" id="PRO_5043613721" description="Myotubularin" evidence="27">
    <location>
        <begin position="23"/>
        <end position="564"/>
    </location>
</feature>
<dbReference type="InterPro" id="IPR029021">
    <property type="entry name" value="Prot-tyrosine_phosphatase-like"/>
</dbReference>
<dbReference type="GO" id="GO:0046716">
    <property type="term" value="P:muscle cell cellular homeostasis"/>
    <property type="evidence" value="ECO:0007669"/>
    <property type="project" value="TreeGrafter"/>
</dbReference>
<protein>
    <recommendedName>
        <fullName evidence="9">Myotubularin</fullName>
        <ecNumber evidence="8">3.1.3.95</ecNumber>
    </recommendedName>
    <alternativeName>
        <fullName evidence="22">Phosphatidylinositol-3,5-bisphosphate 3-phosphatase</fullName>
    </alternativeName>
    <alternativeName>
        <fullName evidence="21">Phosphatidylinositol-3-phosphate phosphatase</fullName>
    </alternativeName>
</protein>
<dbReference type="GO" id="GO:1902902">
    <property type="term" value="P:negative regulation of autophagosome assembly"/>
    <property type="evidence" value="ECO:0007669"/>
    <property type="project" value="TreeGrafter"/>
</dbReference>
<keyword evidence="27" id="KW-0732">Signal</keyword>
<dbReference type="InterPro" id="IPR016130">
    <property type="entry name" value="Tyr_Pase_AS"/>
</dbReference>
<evidence type="ECO:0000256" key="14">
    <source>
        <dbReference type="ARBA" id="ARBA00022912"/>
    </source>
</evidence>
<dbReference type="GO" id="GO:0052629">
    <property type="term" value="F:phosphatidylinositol-3,5-bisphosphate 3-phosphatase activity"/>
    <property type="evidence" value="ECO:0007669"/>
    <property type="project" value="UniProtKB-EC"/>
</dbReference>
<feature type="domain" description="Tyrosine specific protein phosphatases" evidence="28">
    <location>
        <begin position="311"/>
        <end position="357"/>
    </location>
</feature>
<keyword evidence="13" id="KW-0378">Hydrolase</keyword>
<dbReference type="InterPro" id="IPR030564">
    <property type="entry name" value="Myotubularin"/>
</dbReference>
<proteinExistence type="inferred from homology"/>
<feature type="signal peptide" evidence="27">
    <location>
        <begin position="1"/>
        <end position="22"/>
    </location>
</feature>
<feature type="domain" description="Myotubularin phosphatase" evidence="29">
    <location>
        <begin position="131"/>
        <end position="499"/>
    </location>
</feature>
<evidence type="ECO:0000256" key="6">
    <source>
        <dbReference type="ARBA" id="ARBA00004603"/>
    </source>
</evidence>
<dbReference type="GO" id="GO:0005770">
    <property type="term" value="C:late endosome"/>
    <property type="evidence" value="ECO:0007669"/>
    <property type="project" value="UniProtKB-SubCell"/>
</dbReference>
<dbReference type="GO" id="GO:0048311">
    <property type="term" value="P:mitochondrion distribution"/>
    <property type="evidence" value="ECO:0007669"/>
    <property type="project" value="TreeGrafter"/>
</dbReference>
<evidence type="ECO:0000259" key="28">
    <source>
        <dbReference type="PROSITE" id="PS50056"/>
    </source>
</evidence>
<comment type="catalytic activity">
    <reaction evidence="18">
        <text>1,2-dihexadecanoyl-sn-glycero-3-phospho-(1D-myo-inositol-3,5-bisphosphate) + H2O = 1,2-dihexadecanoyl-sn-glycero-3-phospho-(1D-myo-inositol-5-phosphate) + phosphate</text>
        <dbReference type="Rhea" id="RHEA:45636"/>
        <dbReference type="ChEBI" id="CHEBI:15377"/>
        <dbReference type="ChEBI" id="CHEBI:43474"/>
        <dbReference type="ChEBI" id="CHEBI:78994"/>
        <dbReference type="ChEBI" id="CHEBI:84968"/>
    </reaction>
</comment>
<evidence type="ECO:0000256" key="15">
    <source>
        <dbReference type="ARBA" id="ARBA00023098"/>
    </source>
</evidence>
<dbReference type="GO" id="GO:0004721">
    <property type="term" value="F:phosphoprotein phosphatase activity"/>
    <property type="evidence" value="ECO:0007669"/>
    <property type="project" value="UniProtKB-KW"/>
</dbReference>
<dbReference type="InterPro" id="IPR003595">
    <property type="entry name" value="Tyr_Pase_cat"/>
</dbReference>
<gene>
    <name evidence="30" type="primary">MTM1</name>
</gene>
<evidence type="ECO:0000259" key="29">
    <source>
        <dbReference type="PROSITE" id="PS51339"/>
    </source>
</evidence>
<keyword evidence="12" id="KW-0967">Endosome</keyword>
<dbReference type="InterPro" id="IPR004182">
    <property type="entry name" value="GRAM"/>
</dbReference>
<dbReference type="InterPro" id="IPR011993">
    <property type="entry name" value="PH-like_dom_sf"/>
</dbReference>
<dbReference type="Pfam" id="PF06602">
    <property type="entry name" value="Myotub-related"/>
    <property type="match status" value="1"/>
</dbReference>
<dbReference type="InterPro" id="IPR000387">
    <property type="entry name" value="Tyr_Pase_dom"/>
</dbReference>
<dbReference type="GO" id="GO:0005886">
    <property type="term" value="C:plasma membrane"/>
    <property type="evidence" value="ECO:0007669"/>
    <property type="project" value="UniProtKB-SubCell"/>
</dbReference>
<comment type="catalytic activity">
    <reaction evidence="20">
        <text>1,2-dioctanoyl-sn-glycero-3-phospho-(1-D-myo-inositol-3-phosphate) + H2O = 1,2-dioctanoyl-sn-glycero-3-phospho-(1D-myo-inositol) + phosphate</text>
        <dbReference type="Rhea" id="RHEA:42328"/>
        <dbReference type="ChEBI" id="CHEBI:15377"/>
        <dbReference type="ChEBI" id="CHEBI:43474"/>
        <dbReference type="ChEBI" id="CHEBI:65221"/>
        <dbReference type="ChEBI" id="CHEBI:78934"/>
    </reaction>
</comment>
<evidence type="ECO:0000256" key="17">
    <source>
        <dbReference type="ARBA" id="ARBA00023273"/>
    </source>
</evidence>
<evidence type="ECO:0000256" key="8">
    <source>
        <dbReference type="ARBA" id="ARBA00012903"/>
    </source>
</evidence>
<dbReference type="PANTHER" id="PTHR10807:SF69">
    <property type="entry name" value="MYOTUBULARIN"/>
    <property type="match status" value="1"/>
</dbReference>
<evidence type="ECO:0000256" key="10">
    <source>
        <dbReference type="ARBA" id="ARBA00022475"/>
    </source>
</evidence>
<comment type="subcellular location">
    <subcellularLocation>
        <location evidence="2">Cell membrane</location>
        <topology evidence="2">Peripheral membrane protein</topology>
    </subcellularLocation>
    <subcellularLocation>
        <location evidence="5">Cell projection</location>
        <location evidence="5">Filopodium</location>
    </subcellularLocation>
    <subcellularLocation>
        <location evidence="4">Cell projection</location>
        <location evidence="4">Ruffle</location>
    </subcellularLocation>
    <subcellularLocation>
        <location evidence="3">Cytoplasm</location>
        <location evidence="3">Myofibril</location>
        <location evidence="3">Sarcomere</location>
    </subcellularLocation>
    <subcellularLocation>
        <location evidence="6">Late endosome</location>
    </subcellularLocation>
</comment>
<evidence type="ECO:0000256" key="7">
    <source>
        <dbReference type="ARBA" id="ARBA00007471"/>
    </source>
</evidence>
<organism evidence="30 31">
    <name type="scientific">Pygocentrus nattereri</name>
    <name type="common">Red-bellied piranha</name>
    <dbReference type="NCBI Taxonomy" id="42514"/>
    <lineage>
        <taxon>Eukaryota</taxon>
        <taxon>Metazoa</taxon>
        <taxon>Chordata</taxon>
        <taxon>Craniata</taxon>
        <taxon>Vertebrata</taxon>
        <taxon>Euteleostomi</taxon>
        <taxon>Actinopterygii</taxon>
        <taxon>Neopterygii</taxon>
        <taxon>Teleostei</taxon>
        <taxon>Ostariophysi</taxon>
        <taxon>Characiformes</taxon>
        <taxon>Characoidei</taxon>
        <taxon>Pygocentrus</taxon>
    </lineage>
</organism>
<evidence type="ECO:0000256" key="2">
    <source>
        <dbReference type="ARBA" id="ARBA00004202"/>
    </source>
</evidence>
<evidence type="ECO:0000256" key="20">
    <source>
        <dbReference type="ARBA" id="ARBA00023732"/>
    </source>
</evidence>
<dbReference type="GO" id="GO:0030017">
    <property type="term" value="C:sarcomere"/>
    <property type="evidence" value="ECO:0007669"/>
    <property type="project" value="UniProtKB-SubCell"/>
</dbReference>
<evidence type="ECO:0000256" key="1">
    <source>
        <dbReference type="ARBA" id="ARBA00001669"/>
    </source>
</evidence>
<dbReference type="PANTHER" id="PTHR10807">
    <property type="entry name" value="MYOTUBULARIN-RELATED"/>
    <property type="match status" value="1"/>
</dbReference>
<keyword evidence="16" id="KW-0472">Membrane</keyword>
<reference evidence="30" key="2">
    <citation type="submission" date="2025-08" db="UniProtKB">
        <authorList>
            <consortium name="Ensembl"/>
        </authorList>
    </citation>
    <scope>IDENTIFICATION</scope>
</reference>
<evidence type="ECO:0000256" key="24">
    <source>
        <dbReference type="PIRSR" id="PIRSR630564-1"/>
    </source>
</evidence>
<feature type="region of interest" description="Disordered" evidence="26">
    <location>
        <begin position="539"/>
        <end position="564"/>
    </location>
</feature>
<dbReference type="Pfam" id="PF02893">
    <property type="entry name" value="GRAM"/>
    <property type="match status" value="1"/>
</dbReference>
<evidence type="ECO:0000256" key="23">
    <source>
        <dbReference type="ARBA" id="ARBA00045080"/>
    </source>
</evidence>
<keyword evidence="17" id="KW-0966">Cell projection</keyword>
<evidence type="ECO:0000256" key="21">
    <source>
        <dbReference type="ARBA" id="ARBA00031219"/>
    </source>
</evidence>
<keyword evidence="15" id="KW-0443">Lipid metabolism</keyword>
<dbReference type="PROSITE" id="PS51339">
    <property type="entry name" value="PPASE_MYOTUBULARIN"/>
    <property type="match status" value="1"/>
</dbReference>
<accession>A0AAR2JM08</accession>
<evidence type="ECO:0000256" key="18">
    <source>
        <dbReference type="ARBA" id="ARBA00023672"/>
    </source>
</evidence>
<evidence type="ECO:0000256" key="27">
    <source>
        <dbReference type="SAM" id="SignalP"/>
    </source>
</evidence>
<evidence type="ECO:0000256" key="16">
    <source>
        <dbReference type="ARBA" id="ARBA00023136"/>
    </source>
</evidence>
<dbReference type="Ensembl" id="ENSPNAT00000068030.1">
    <property type="protein sequence ID" value="ENSPNAP00000051327.1"/>
    <property type="gene ID" value="ENSPNAG00000018897.2"/>
</dbReference>
<sequence>MTITVGVAQFLYFLCLFSLVDKDVMYICPFNGALKGKVFITNFRLYFTHTDSTFTLDVPLSVISRIEKMGGASSRGENSYGLDITCKDMRNLRFALKQEGHSRRDIFGELFKYAFPLSHGLVSLNIIFIYTESPHLLLYHLELLGLPNERWRISFINSTYELCDTYPTILVVPFKATEEDLRRVATFRSRCRIPVLSWIHRENQAVIMRCSQPLVGMSGKRNKDDERYLDIIREANGTPKLTIYDARPNVNAVANKATGGGYEGEDAYQNAELVFLDIHNIHVMRESLKKLKDIVYPNVEESHWLSSLESTHWLEHIKLVLSGAIQVADKVSSGNSVVVHCSDGWDRTAQLTSLAMLMLDSYYRTLRGFQVLLEKEWISFGHKFASRIGHGDKNHADQDRSPIFLQFIDCVWQMTKQFPTAFEFNEHFLIVVLDHLYSCRFGTFLYNCESIRDSHTVSLWSLINSSTTSYVNPFFTPESSRVLYPVASMRHLELWVNYYIRWNPRIRHQQSPVEQRYKELLALRDQYLKKLEELQLSDSTHMTNSSTPNAASPNQHITHLQTPF</sequence>
<comment type="catalytic activity">
    <reaction evidence="19">
        <text>1,2-dioctanoyl-sn-glycero-3-phospho-(1D-myo-inositol-3,5-bisphosphate) + H2O = 1,2-dioctanoyl-sn-glycero-3-phospho-(1D-myo-inositol-5-phosphate) + phosphate</text>
        <dbReference type="Rhea" id="RHEA:45632"/>
        <dbReference type="ChEBI" id="CHEBI:15377"/>
        <dbReference type="ChEBI" id="CHEBI:43474"/>
        <dbReference type="ChEBI" id="CHEBI:78911"/>
        <dbReference type="ChEBI" id="CHEBI:85342"/>
    </reaction>
</comment>
<dbReference type="Gene3D" id="2.30.29.30">
    <property type="entry name" value="Pleckstrin-homology domain (PH domain)/Phosphotyrosine-binding domain (PTB)"/>
    <property type="match status" value="1"/>
</dbReference>
<evidence type="ECO:0000256" key="3">
    <source>
        <dbReference type="ARBA" id="ARBA00004204"/>
    </source>
</evidence>
<dbReference type="AlphaFoldDB" id="A0AAR2JM08"/>
<dbReference type="Proteomes" id="UP001501920">
    <property type="component" value="Chromosome 2"/>
</dbReference>
<comment type="catalytic activity">
    <reaction evidence="1">
        <text>a 1,2-diacyl-sn-glycero-3-phospho-(1D-myo-inositol-3,5-bisphosphate) + H2O = a 1,2-diacyl-sn-glycero-3-phospho-(1D-myo-inositol-5-phosphate) + phosphate</text>
        <dbReference type="Rhea" id="RHEA:39019"/>
        <dbReference type="ChEBI" id="CHEBI:15377"/>
        <dbReference type="ChEBI" id="CHEBI:43474"/>
        <dbReference type="ChEBI" id="CHEBI:57795"/>
        <dbReference type="ChEBI" id="CHEBI:57923"/>
        <dbReference type="EC" id="3.1.3.95"/>
    </reaction>
</comment>
<comment type="catalytic activity">
    <reaction evidence="23">
        <text>a 1,2-diacyl-sn-glycero-3-phospho-(1D-myo-inositol-3-phosphate) + H2O = a 1,2-diacyl-sn-glycero-3-phospho-(1D-myo-inositol) + phosphate</text>
        <dbReference type="Rhea" id="RHEA:12316"/>
        <dbReference type="ChEBI" id="CHEBI:15377"/>
        <dbReference type="ChEBI" id="CHEBI:43474"/>
        <dbReference type="ChEBI" id="CHEBI:57880"/>
        <dbReference type="ChEBI" id="CHEBI:58088"/>
    </reaction>
</comment>
<evidence type="ECO:0000256" key="9">
    <source>
        <dbReference type="ARBA" id="ARBA00016293"/>
    </source>
</evidence>
<evidence type="ECO:0000256" key="5">
    <source>
        <dbReference type="ARBA" id="ARBA00004486"/>
    </source>
</evidence>
<feature type="active site" description="Phosphocysteine intermediate" evidence="24">
    <location>
        <position position="341"/>
    </location>
</feature>
<dbReference type="InterPro" id="IPR010569">
    <property type="entry name" value="Myotubularin-like_Pase_dom"/>
</dbReference>
<reference evidence="30" key="3">
    <citation type="submission" date="2025-09" db="UniProtKB">
        <authorList>
            <consortium name="Ensembl"/>
        </authorList>
    </citation>
    <scope>IDENTIFICATION</scope>
</reference>
<evidence type="ECO:0000256" key="19">
    <source>
        <dbReference type="ARBA" id="ARBA00023712"/>
    </source>
</evidence>
<dbReference type="FunFam" id="2.30.29.30:FF:000038">
    <property type="entry name" value="Myotubularin 1, isoform CRA_a"/>
    <property type="match status" value="1"/>
</dbReference>
<feature type="binding site" evidence="25">
    <location>
        <begin position="280"/>
        <end position="281"/>
    </location>
    <ligand>
        <name>substrate</name>
    </ligand>
</feature>
<keyword evidence="11" id="KW-0963">Cytoplasm</keyword>
<dbReference type="EC" id="3.1.3.95" evidence="8"/>
<dbReference type="GO" id="GO:0030175">
    <property type="term" value="C:filopodium"/>
    <property type="evidence" value="ECO:0007669"/>
    <property type="project" value="UniProtKB-SubCell"/>
</dbReference>
<evidence type="ECO:0000256" key="4">
    <source>
        <dbReference type="ARBA" id="ARBA00004466"/>
    </source>
</evidence>
<evidence type="ECO:0000256" key="12">
    <source>
        <dbReference type="ARBA" id="ARBA00022753"/>
    </source>
</evidence>
<name>A0AAR2JM08_PYGNA</name>